<organism evidence="2">
    <name type="scientific">Leviviridae sp</name>
    <dbReference type="NCBI Taxonomy" id="2027243"/>
    <lineage>
        <taxon>Viruses</taxon>
        <taxon>Riboviria</taxon>
        <taxon>Orthornavirae</taxon>
        <taxon>Lenarviricota</taxon>
        <taxon>Leviviricetes</taxon>
        <taxon>Norzivirales</taxon>
        <taxon>Fiersviridae</taxon>
    </lineage>
</organism>
<protein>
    <submittedName>
        <fullName evidence="2">Uncharacterized protein</fullName>
    </submittedName>
</protein>
<gene>
    <name evidence="2" type="ORF">H4Bulk47234_000003</name>
</gene>
<accession>A0A514D5V6</accession>
<feature type="transmembrane region" description="Helical" evidence="1">
    <location>
        <begin position="6"/>
        <end position="28"/>
    </location>
</feature>
<evidence type="ECO:0000313" key="2">
    <source>
        <dbReference type="EMBL" id="QDH89013.1"/>
    </source>
</evidence>
<dbReference type="EMBL" id="MN034536">
    <property type="protein sequence ID" value="QDH89013.1"/>
    <property type="molecule type" value="Genomic_RNA"/>
</dbReference>
<proteinExistence type="predicted"/>
<keyword evidence="1" id="KW-0812">Transmembrane</keyword>
<sequence length="39" mass="4206">MLTVDQVLLGITIFQSLIAVTLIGYFAFSNGGKPSPKKH</sequence>
<name>A0A514D5V6_9VIRU</name>
<evidence type="ECO:0000256" key="1">
    <source>
        <dbReference type="SAM" id="Phobius"/>
    </source>
</evidence>
<keyword evidence="1" id="KW-1133">Transmembrane helix</keyword>
<reference evidence="2" key="1">
    <citation type="submission" date="2019-05" db="EMBL/GenBank/DDBJ databases">
        <title>Metatranscriptomic reconstruction reveals RNA viruses with the potential to shape carbon cycling in soil.</title>
        <authorList>
            <person name="Starr E.P."/>
            <person name="Nuccio E."/>
            <person name="Pett-Ridge J."/>
            <person name="Banfield J.F."/>
            <person name="Firestone M.K."/>
        </authorList>
    </citation>
    <scope>NUCLEOTIDE SEQUENCE</scope>
    <source>
        <strain evidence="2">H4_Bulk_47_scaffold_234</strain>
    </source>
</reference>
<keyword evidence="1" id="KW-0472">Membrane</keyword>